<evidence type="ECO:0000313" key="14">
    <source>
        <dbReference type="EMBL" id="GAV00851.1"/>
    </source>
</evidence>
<dbReference type="Gene3D" id="2.120.10.30">
    <property type="entry name" value="TolB, C-terminal domain"/>
    <property type="match status" value="1"/>
</dbReference>
<evidence type="ECO:0000256" key="8">
    <source>
        <dbReference type="PIRSR" id="PIRSR600720-1"/>
    </source>
</evidence>
<sequence length="385" mass="42652">MAPSVLKVIWKVLILARFCVLLADAYQPNEVQDPSPYGSLEQDSAEQQERKPSQANSWPLRDDSYGDISSIAVHPTGELFILHRGSHMWREDSFNASNVYQELDKGAIPEDVLIGVDSETGEKHHHWGRNRFYMPHGLTIDEKGNFWITDVALHQVFKVDPEQLEVAMALGEAGVPGADKTHFCKPTDVAVASDGTFFVADGYCNSRVIKFSPKGDFLLQFGRASQPGSLSLSPSPSDSLNIPHSLALVENYDLICVANREDEKIQCFTAGLAVRKPDDTETAGKFVLQVAHPQLSRVFAIHYTPALNKLYAVNGVGFSLQDKPLQIFSVDLSKNDIQAWNPEEEGAILSSPHDITLSPNGQYIYVADLAPRPTVWKFVNDDFKA</sequence>
<dbReference type="Proteomes" id="UP000186922">
    <property type="component" value="Unassembled WGS sequence"/>
</dbReference>
<dbReference type="SUPFAM" id="SSF101898">
    <property type="entry name" value="NHL repeat"/>
    <property type="match status" value="1"/>
</dbReference>
<evidence type="ECO:0000256" key="12">
    <source>
        <dbReference type="SAM" id="MobiDB-lite"/>
    </source>
</evidence>
<dbReference type="GO" id="GO:0016020">
    <property type="term" value="C:membrane"/>
    <property type="evidence" value="ECO:0007669"/>
    <property type="project" value="InterPro"/>
</dbReference>
<evidence type="ECO:0000256" key="5">
    <source>
        <dbReference type="ARBA" id="ARBA00023157"/>
    </source>
</evidence>
<keyword evidence="6" id="KW-0325">Glycoprotein</keyword>
<evidence type="ECO:0000256" key="6">
    <source>
        <dbReference type="ARBA" id="ARBA00023180"/>
    </source>
</evidence>
<evidence type="ECO:0000256" key="3">
    <source>
        <dbReference type="ARBA" id="ARBA00022729"/>
    </source>
</evidence>
<keyword evidence="15" id="KW-1185">Reference proteome</keyword>
<feature type="binding site" evidence="9">
    <location>
        <position position="353"/>
    </location>
    <ligand>
        <name>Zn(2+)</name>
        <dbReference type="ChEBI" id="CHEBI:29105"/>
        <note>catalytic</note>
    </ligand>
</feature>
<feature type="disulfide bond" evidence="10">
    <location>
        <begin position="256"/>
        <end position="267"/>
    </location>
</feature>
<evidence type="ECO:0000256" key="1">
    <source>
        <dbReference type="ARBA" id="ARBA00012343"/>
    </source>
</evidence>
<keyword evidence="9" id="KW-0862">Zinc</keyword>
<feature type="binding site" evidence="8">
    <location>
        <position position="260"/>
    </location>
    <ligand>
        <name>a protein</name>
        <dbReference type="ChEBI" id="CHEBI:16541"/>
    </ligand>
    <ligandPart>
        <name>C-terminal Xaa-(2S)-2-hydroxyglycine residue</name>
        <dbReference type="ChEBI" id="CHEBI:142768"/>
    </ligandPart>
</feature>
<keyword evidence="9" id="KW-0106">Calcium</keyword>
<organism evidence="14 15">
    <name type="scientific">Ramazzottius varieornatus</name>
    <name type="common">Water bear</name>
    <name type="synonym">Tardigrade</name>
    <dbReference type="NCBI Taxonomy" id="947166"/>
    <lineage>
        <taxon>Eukaryota</taxon>
        <taxon>Metazoa</taxon>
        <taxon>Ecdysozoa</taxon>
        <taxon>Tardigrada</taxon>
        <taxon>Eutardigrada</taxon>
        <taxon>Parachela</taxon>
        <taxon>Hypsibioidea</taxon>
        <taxon>Ramazzottiidae</taxon>
        <taxon>Ramazzottius</taxon>
    </lineage>
</organism>
<feature type="chain" id="PRO_5008898480" description="peptidylamidoglycolate lyase" evidence="13">
    <location>
        <begin position="26"/>
        <end position="385"/>
    </location>
</feature>
<dbReference type="GO" id="GO:0046872">
    <property type="term" value="F:metal ion binding"/>
    <property type="evidence" value="ECO:0007669"/>
    <property type="project" value="UniProtKB-KW"/>
</dbReference>
<name>A0A1D1VIU8_RAMVA</name>
<accession>A0A1D1VIU8</accession>
<evidence type="ECO:0000313" key="15">
    <source>
        <dbReference type="Proteomes" id="UP000186922"/>
    </source>
</evidence>
<dbReference type="InterPro" id="IPR001258">
    <property type="entry name" value="NHL_repeat"/>
</dbReference>
<dbReference type="PRINTS" id="PR00790">
    <property type="entry name" value="PAMONOXGNASE"/>
</dbReference>
<keyword evidence="7" id="KW-0456">Lyase</keyword>
<feature type="binding site" evidence="8">
    <location>
        <position position="84"/>
    </location>
    <ligand>
        <name>a protein</name>
        <dbReference type="ChEBI" id="CHEBI:16541"/>
    </ligand>
    <ligandPart>
        <name>C-terminal Xaa-(2S)-2-hydroxyglycine residue</name>
        <dbReference type="ChEBI" id="CHEBI:142768"/>
    </ligandPart>
</feature>
<dbReference type="PANTHER" id="PTHR10680">
    <property type="entry name" value="PEPTIDYL-GLYCINE ALPHA-AMIDATING MONOOXYGENASE"/>
    <property type="match status" value="1"/>
</dbReference>
<keyword evidence="4" id="KW-0677">Repeat</keyword>
<dbReference type="InterPro" id="IPR011042">
    <property type="entry name" value="6-blade_b-propeller_TolB-like"/>
</dbReference>
<feature type="repeat" description="NHL" evidence="11">
    <location>
        <begin position="170"/>
        <end position="214"/>
    </location>
</feature>
<feature type="disulfide bond" evidence="10">
    <location>
        <begin position="184"/>
        <end position="204"/>
    </location>
</feature>
<feature type="signal peptide" evidence="13">
    <location>
        <begin position="1"/>
        <end position="25"/>
    </location>
</feature>
<dbReference type="EMBL" id="BDGG01000006">
    <property type="protein sequence ID" value="GAV00851.1"/>
    <property type="molecule type" value="Genomic_DNA"/>
</dbReference>
<evidence type="ECO:0000256" key="11">
    <source>
        <dbReference type="PROSITE-ProRule" id="PRU00504"/>
    </source>
</evidence>
<dbReference type="Pfam" id="PF01436">
    <property type="entry name" value="NHL"/>
    <property type="match status" value="2"/>
</dbReference>
<dbReference type="GO" id="GO:0006518">
    <property type="term" value="P:peptide metabolic process"/>
    <property type="evidence" value="ECO:0007669"/>
    <property type="project" value="InterPro"/>
</dbReference>
<evidence type="ECO:0000256" key="4">
    <source>
        <dbReference type="ARBA" id="ARBA00022737"/>
    </source>
</evidence>
<protein>
    <recommendedName>
        <fullName evidence="1">peptidylamidoglycolate lyase</fullName>
        <ecNumber evidence="1">4.3.2.5</ecNumber>
    </recommendedName>
</protein>
<keyword evidence="3 13" id="KW-0732">Signal</keyword>
<feature type="region of interest" description="Disordered" evidence="12">
    <location>
        <begin position="33"/>
        <end position="62"/>
    </location>
</feature>
<evidence type="ECO:0000256" key="7">
    <source>
        <dbReference type="ARBA" id="ARBA00023239"/>
    </source>
</evidence>
<dbReference type="InterPro" id="IPR000720">
    <property type="entry name" value="PHM/PAL"/>
</dbReference>
<keyword evidence="5 10" id="KW-1015">Disulfide bond</keyword>
<gene>
    <name evidence="14" type="primary">RvY_11643-1</name>
    <name evidence="14" type="synonym">RvY_11643.1</name>
    <name evidence="14" type="ORF">RvY_11643</name>
</gene>
<evidence type="ECO:0000256" key="10">
    <source>
        <dbReference type="PIRSR" id="PIRSR600720-3"/>
    </source>
</evidence>
<evidence type="ECO:0000256" key="9">
    <source>
        <dbReference type="PIRSR" id="PIRSR600720-2"/>
    </source>
</evidence>
<feature type="binding site" evidence="8">
    <location>
        <position position="203"/>
    </location>
    <ligand>
        <name>a protein</name>
        <dbReference type="ChEBI" id="CHEBI:16541"/>
    </ligand>
    <ligandPart>
        <name>C-terminal Xaa-(2S)-2-hydroxyglycine residue</name>
        <dbReference type="ChEBI" id="CHEBI:142768"/>
    </ligandPart>
</feature>
<comment type="caution">
    <text evidence="14">The sequence shown here is derived from an EMBL/GenBank/DDBJ whole genome shotgun (WGS) entry which is preliminary data.</text>
</comment>
<dbReference type="OrthoDB" id="10018185at2759"/>
<dbReference type="CDD" id="cd14958">
    <property type="entry name" value="NHL_PAL_like"/>
    <property type="match status" value="1"/>
</dbReference>
<feature type="binding site" evidence="9">
    <location>
        <position position="136"/>
    </location>
    <ligand>
        <name>Zn(2+)</name>
        <dbReference type="ChEBI" id="CHEBI:29105"/>
        <note>catalytic</note>
    </ligand>
</feature>
<feature type="binding site" evidence="9">
    <location>
        <position position="354"/>
    </location>
    <ligand>
        <name>Ca(2+)</name>
        <dbReference type="ChEBI" id="CHEBI:29108"/>
        <note>structural</note>
    </ligand>
</feature>
<evidence type="ECO:0000256" key="2">
    <source>
        <dbReference type="ARBA" id="ARBA00022723"/>
    </source>
</evidence>
<comment type="cofactor">
    <cofactor evidence="9">
        <name>Zn(2+)</name>
        <dbReference type="ChEBI" id="CHEBI:29105"/>
    </cofactor>
    <text evidence="9">Binds one Zn(2+) ion per subunit.</text>
</comment>
<dbReference type="GO" id="GO:0004598">
    <property type="term" value="F:peptidylamidoglycolate lyase activity"/>
    <property type="evidence" value="ECO:0007669"/>
    <property type="project" value="UniProtKB-EC"/>
</dbReference>
<proteinExistence type="predicted"/>
<dbReference type="PROSITE" id="PS51125">
    <property type="entry name" value="NHL"/>
    <property type="match status" value="2"/>
</dbReference>
<keyword evidence="2 9" id="KW-0479">Metal-binding</keyword>
<evidence type="ECO:0000256" key="13">
    <source>
        <dbReference type="SAM" id="SignalP"/>
    </source>
</evidence>
<dbReference type="GO" id="GO:0005576">
    <property type="term" value="C:extracellular region"/>
    <property type="evidence" value="ECO:0007669"/>
    <property type="project" value="TreeGrafter"/>
</dbReference>
<feature type="repeat" description="NHL" evidence="11">
    <location>
        <begin position="121"/>
        <end position="162"/>
    </location>
</feature>
<dbReference type="PANTHER" id="PTHR10680:SF36">
    <property type="entry name" value="PEPTIDYL-ALPHA-HYDROXYGLYCINE ALPHA-AMIDATING LYASE 1"/>
    <property type="match status" value="1"/>
</dbReference>
<feature type="binding site" evidence="9">
    <location>
        <position position="244"/>
    </location>
    <ligand>
        <name>Cu(2+)</name>
        <dbReference type="ChEBI" id="CHEBI:29036"/>
        <label>2</label>
        <note>catalytic</note>
    </ligand>
</feature>
<feature type="binding site" evidence="9">
    <location>
        <position position="138"/>
    </location>
    <ligand>
        <name>Ca(2+)</name>
        <dbReference type="ChEBI" id="CHEBI:29108"/>
        <note>structural</note>
    </ligand>
</feature>
<dbReference type="AlphaFoldDB" id="A0A1D1VIU8"/>
<dbReference type="EC" id="4.3.2.5" evidence="1"/>
<reference evidence="14 15" key="1">
    <citation type="journal article" date="2016" name="Nat. Commun.">
        <title>Extremotolerant tardigrade genome and improved radiotolerance of human cultured cells by tardigrade-unique protein.</title>
        <authorList>
            <person name="Hashimoto T."/>
            <person name="Horikawa D.D."/>
            <person name="Saito Y."/>
            <person name="Kuwahara H."/>
            <person name="Kozuka-Hata H."/>
            <person name="Shin-I T."/>
            <person name="Minakuchi Y."/>
            <person name="Ohishi K."/>
            <person name="Motoyama A."/>
            <person name="Aizu T."/>
            <person name="Enomoto A."/>
            <person name="Kondo K."/>
            <person name="Tanaka S."/>
            <person name="Hara Y."/>
            <person name="Koshikawa S."/>
            <person name="Sagara H."/>
            <person name="Miura T."/>
            <person name="Yokobori S."/>
            <person name="Miyagawa K."/>
            <person name="Suzuki Y."/>
            <person name="Kubo T."/>
            <person name="Oyama M."/>
            <person name="Kohara Y."/>
            <person name="Fujiyama A."/>
            <person name="Arakawa K."/>
            <person name="Katayama T."/>
            <person name="Toyoda A."/>
            <person name="Kunieda T."/>
        </authorList>
    </citation>
    <scope>NUCLEOTIDE SEQUENCE [LARGE SCALE GENOMIC DNA]</scope>
    <source>
        <strain evidence="14 15">YOKOZUNA-1</strain>
    </source>
</reference>